<evidence type="ECO:0000256" key="2">
    <source>
        <dbReference type="PROSITE-ProRule" id="PRU00089"/>
    </source>
</evidence>
<proteinExistence type="predicted"/>
<dbReference type="InterPro" id="IPR001766">
    <property type="entry name" value="Fork_head_dom"/>
</dbReference>
<feature type="region of interest" description="Disordered" evidence="3">
    <location>
        <begin position="806"/>
        <end position="849"/>
    </location>
</feature>
<accession>A0A9W7SQJ4</accession>
<sequence>MARFTHVPPFYRPREPIRPVAVTRDVVRASVLKQELTLDIERLIKPYTQDVNKQPPFSPAELVVMAAVCLKEFWSNDSEIWLWIGRTFPYYRMRARKHWATLVVEGQEAHPPFSDFTSVFDDYDLPLRNHSPGSQWFEVTTMAARTFLRERLEPPRPGHFRILDLPAELRLSIFELILKFPRSGINCLREPPNASNQPHTTRIAVEVRVDESLRKPPPKTICAWAGWGHGVRVRSFARLFDLFLVNRQIYKEAMPIFYSNNKFHFEGAQSATTLLLRMKPARIEHLSYVRLGLLLEGPEDNKGEMSHFQLAMQALGTVRTLKVLAIELRSKEWLRVHRRHPSLVIPHGRRPQSILDVKGFEELAVAGSKAQETTVYKPVYDEEAAKRESSIARYQQIVDLRSRVANLRGAGRSSPTAGDAGAPIANRDIKREITELIAPYNERGDQPPFTGEEVVVMACAANDQKWNSVEDIMKWILAKLHYHREVALAEFIISASKVFTADRVPGLTAGIEDLSTILGRYDIPLLRKRVQVDGAVNSWYSVPDKMFYSAPSTHARAFLAKWLAPARAGHFHFLGLPPEVRNLVYDLLFDFSKTGIIVKADCLGYNIVPRYLAFQTVELEPDQESSRDSIRPYYNRPRGLELPKLSSLLALLCTCKQVCNEAMPRFYRNRFVLDLQAFSLLHHLAAPRAEHLSHVRLNLTLRYTSIHHGIEHFPSGLRALARSKHLQNLEVHIASERTWIKLNPIGRHRLGWEKKRTFKKMEEIPYMKDLVVLAAKVEKLTISGDCPQFTALVQKEKDKLEAEAAASLAGANNGKTAAAKKKPTKEKKPQSKPAAQGIRSSKRLAASKV</sequence>
<dbReference type="OrthoDB" id="3905718at2759"/>
<reference evidence="5 6" key="1">
    <citation type="journal article" date="2018" name="IMA Fungus">
        <title>IMA Genome-F 10: Nine draft genome sequences of Claviceps purpurea s.lat., including C. arundinis, C. humidiphila, and C. cf. spartinae, pseudomolecules for the pitch canker pathogen Fusarium circinatum, draft genome of Davidsoniella eucalypti, Grosmannia galeiformis, Quambalaria eucalypti, and Teratosphaeria destructans.</title>
        <authorList>
            <person name="Wingfield B.D."/>
            <person name="Liu M."/>
            <person name="Nguyen H.D."/>
            <person name="Lane F.A."/>
            <person name="Morgan S.W."/>
            <person name="De Vos L."/>
            <person name="Wilken P.M."/>
            <person name="Duong T.A."/>
            <person name="Aylward J."/>
            <person name="Coetzee M.P."/>
            <person name="Dadej K."/>
            <person name="De Beer Z.W."/>
            <person name="Findlay W."/>
            <person name="Havenga M."/>
            <person name="Kolarik M."/>
            <person name="Menzies J.G."/>
            <person name="Naidoo K."/>
            <person name="Pochopski O."/>
            <person name="Shoukouhi P."/>
            <person name="Santana Q.C."/>
            <person name="Seifert K.A."/>
            <person name="Soal N."/>
            <person name="Steenkamp E.T."/>
            <person name="Tatham C.T."/>
            <person name="van der Nest M.A."/>
            <person name="Wingfield M.J."/>
        </authorList>
    </citation>
    <scope>NUCLEOTIDE SEQUENCE [LARGE SCALE GENOMIC DNA]</scope>
    <source>
        <strain evidence="5">CMW44962</strain>
    </source>
</reference>
<dbReference type="GO" id="GO:0043565">
    <property type="term" value="F:sequence-specific DNA binding"/>
    <property type="evidence" value="ECO:0007669"/>
    <property type="project" value="InterPro"/>
</dbReference>
<dbReference type="Proteomes" id="UP001138500">
    <property type="component" value="Unassembled WGS sequence"/>
</dbReference>
<evidence type="ECO:0000313" key="5">
    <source>
        <dbReference type="EMBL" id="KAH9826769.1"/>
    </source>
</evidence>
<dbReference type="InterPro" id="IPR038883">
    <property type="entry name" value="AN11006-like"/>
</dbReference>
<protein>
    <recommendedName>
        <fullName evidence="4">Fork-head domain-containing protein</fullName>
    </recommendedName>
</protein>
<comment type="subcellular location">
    <subcellularLocation>
        <location evidence="2">Nucleus</location>
    </subcellularLocation>
</comment>
<feature type="DNA-binding region" description="Fork-head" evidence="2">
    <location>
        <begin position="54"/>
        <end position="136"/>
    </location>
</feature>
<name>A0A9W7SQJ4_9PEZI</name>
<comment type="caution">
    <text evidence="5">The sequence shown here is derived from an EMBL/GenBank/DDBJ whole genome shotgun (WGS) entry which is preliminary data.</text>
</comment>
<dbReference type="PROSITE" id="PS50039">
    <property type="entry name" value="FORK_HEAD_3"/>
    <property type="match status" value="1"/>
</dbReference>
<reference evidence="5 6" key="2">
    <citation type="journal article" date="2021" name="Curr. Genet.">
        <title>Genetic response to nitrogen starvation in the aggressive Eucalyptus foliar pathogen Teratosphaeria destructans.</title>
        <authorList>
            <person name="Havenga M."/>
            <person name="Wingfield B.D."/>
            <person name="Wingfield M.J."/>
            <person name="Dreyer L.L."/>
            <person name="Roets F."/>
            <person name="Aylward J."/>
        </authorList>
    </citation>
    <scope>NUCLEOTIDE SEQUENCE [LARGE SCALE GENOMIC DNA]</scope>
    <source>
        <strain evidence="5">CMW44962</strain>
    </source>
</reference>
<dbReference type="InterPro" id="IPR056632">
    <property type="entry name" value="DUF7730"/>
</dbReference>
<feature type="domain" description="Fork-head" evidence="4">
    <location>
        <begin position="54"/>
        <end position="136"/>
    </location>
</feature>
<evidence type="ECO:0000256" key="3">
    <source>
        <dbReference type="SAM" id="MobiDB-lite"/>
    </source>
</evidence>
<dbReference type="GO" id="GO:0003700">
    <property type="term" value="F:DNA-binding transcription factor activity"/>
    <property type="evidence" value="ECO:0007669"/>
    <property type="project" value="InterPro"/>
</dbReference>
<evidence type="ECO:0000259" key="4">
    <source>
        <dbReference type="PROSITE" id="PS50039"/>
    </source>
</evidence>
<keyword evidence="6" id="KW-1185">Reference proteome</keyword>
<dbReference type="PANTHER" id="PTHR42085:SF8">
    <property type="entry name" value="F-BOX DOMAIN-CONTAINING PROTEIN"/>
    <property type="match status" value="1"/>
</dbReference>
<dbReference type="GO" id="GO:0005634">
    <property type="term" value="C:nucleus"/>
    <property type="evidence" value="ECO:0007669"/>
    <property type="project" value="UniProtKB-SubCell"/>
</dbReference>
<dbReference type="Pfam" id="PF24864">
    <property type="entry name" value="DUF7730"/>
    <property type="match status" value="2"/>
</dbReference>
<dbReference type="PANTHER" id="PTHR42085">
    <property type="entry name" value="F-BOX DOMAIN-CONTAINING PROTEIN"/>
    <property type="match status" value="1"/>
</dbReference>
<organism evidence="5 6">
    <name type="scientific">Teratosphaeria destructans</name>
    <dbReference type="NCBI Taxonomy" id="418781"/>
    <lineage>
        <taxon>Eukaryota</taxon>
        <taxon>Fungi</taxon>
        <taxon>Dikarya</taxon>
        <taxon>Ascomycota</taxon>
        <taxon>Pezizomycotina</taxon>
        <taxon>Dothideomycetes</taxon>
        <taxon>Dothideomycetidae</taxon>
        <taxon>Mycosphaerellales</taxon>
        <taxon>Teratosphaeriaceae</taxon>
        <taxon>Teratosphaeria</taxon>
    </lineage>
</organism>
<keyword evidence="2" id="KW-0539">Nucleus</keyword>
<feature type="compositionally biased region" description="Low complexity" evidence="3">
    <location>
        <begin position="806"/>
        <end position="817"/>
    </location>
</feature>
<evidence type="ECO:0000256" key="1">
    <source>
        <dbReference type="ARBA" id="ARBA00023125"/>
    </source>
</evidence>
<evidence type="ECO:0000313" key="6">
    <source>
        <dbReference type="Proteomes" id="UP001138500"/>
    </source>
</evidence>
<keyword evidence="1 2" id="KW-0238">DNA-binding</keyword>
<gene>
    <name evidence="5" type="ORF">Tdes44962_MAKER03312</name>
</gene>
<dbReference type="EMBL" id="RIBY02001956">
    <property type="protein sequence ID" value="KAH9826769.1"/>
    <property type="molecule type" value="Genomic_DNA"/>
</dbReference>
<dbReference type="AlphaFoldDB" id="A0A9W7SQJ4"/>